<dbReference type="AlphaFoldDB" id="A0A392SJM0"/>
<evidence type="ECO:0000313" key="3">
    <source>
        <dbReference type="Proteomes" id="UP000265520"/>
    </source>
</evidence>
<dbReference type="InterPro" id="IPR041577">
    <property type="entry name" value="RT_RNaseH_2"/>
</dbReference>
<evidence type="ECO:0000259" key="1">
    <source>
        <dbReference type="Pfam" id="PF17919"/>
    </source>
</evidence>
<dbReference type="FunFam" id="3.30.70.270:FF:000115">
    <property type="entry name" value="Polyprotein of retroviral origin, putative"/>
    <property type="match status" value="1"/>
</dbReference>
<dbReference type="InterPro" id="IPR043502">
    <property type="entry name" value="DNA/RNA_pol_sf"/>
</dbReference>
<proteinExistence type="predicted"/>
<dbReference type="Gene3D" id="3.30.70.270">
    <property type="match status" value="1"/>
</dbReference>
<organism evidence="2 3">
    <name type="scientific">Trifolium medium</name>
    <dbReference type="NCBI Taxonomy" id="97028"/>
    <lineage>
        <taxon>Eukaryota</taxon>
        <taxon>Viridiplantae</taxon>
        <taxon>Streptophyta</taxon>
        <taxon>Embryophyta</taxon>
        <taxon>Tracheophyta</taxon>
        <taxon>Spermatophyta</taxon>
        <taxon>Magnoliopsida</taxon>
        <taxon>eudicotyledons</taxon>
        <taxon>Gunneridae</taxon>
        <taxon>Pentapetalae</taxon>
        <taxon>rosids</taxon>
        <taxon>fabids</taxon>
        <taxon>Fabales</taxon>
        <taxon>Fabaceae</taxon>
        <taxon>Papilionoideae</taxon>
        <taxon>50 kb inversion clade</taxon>
        <taxon>NPAAA clade</taxon>
        <taxon>Hologalegina</taxon>
        <taxon>IRL clade</taxon>
        <taxon>Trifolieae</taxon>
        <taxon>Trifolium</taxon>
    </lineage>
</organism>
<protein>
    <recommendedName>
        <fullName evidence="1">Reverse transcriptase/retrotransposon-derived protein RNase H-like domain-containing protein</fullName>
    </recommendedName>
</protein>
<dbReference type="SUPFAM" id="SSF56672">
    <property type="entry name" value="DNA/RNA polymerases"/>
    <property type="match status" value="1"/>
</dbReference>
<dbReference type="InterPro" id="IPR051320">
    <property type="entry name" value="Viral_Replic_Matur_Polypro"/>
</dbReference>
<sequence>MDHSKVQAVMDWPVPSSIKQLRGFLGLTGYYRRFIKGYASIAFPLTNLLKKDNFLWDNSANVAFKALKQAITQAPVLQLPDFTKPFALETDASGFGIGA</sequence>
<dbReference type="PANTHER" id="PTHR33064:SF37">
    <property type="entry name" value="RIBONUCLEASE H"/>
    <property type="match status" value="1"/>
</dbReference>
<comment type="caution">
    <text evidence="2">The sequence shown here is derived from an EMBL/GenBank/DDBJ whole genome shotgun (WGS) entry which is preliminary data.</text>
</comment>
<dbReference type="Proteomes" id="UP000265520">
    <property type="component" value="Unassembled WGS sequence"/>
</dbReference>
<dbReference type="EMBL" id="LXQA010381105">
    <property type="protein sequence ID" value="MCI48066.1"/>
    <property type="molecule type" value="Genomic_DNA"/>
</dbReference>
<dbReference type="InterPro" id="IPR043128">
    <property type="entry name" value="Rev_trsase/Diguanyl_cyclase"/>
</dbReference>
<feature type="non-terminal residue" evidence="2">
    <location>
        <position position="99"/>
    </location>
</feature>
<accession>A0A392SJM0</accession>
<dbReference type="PANTHER" id="PTHR33064">
    <property type="entry name" value="POL PROTEIN"/>
    <property type="match status" value="1"/>
</dbReference>
<feature type="domain" description="Reverse transcriptase/retrotransposon-derived protein RNase H-like" evidence="1">
    <location>
        <begin position="56"/>
        <end position="99"/>
    </location>
</feature>
<evidence type="ECO:0000313" key="2">
    <source>
        <dbReference type="EMBL" id="MCI48066.1"/>
    </source>
</evidence>
<name>A0A392SJM0_9FABA</name>
<reference evidence="2 3" key="1">
    <citation type="journal article" date="2018" name="Front. Plant Sci.">
        <title>Red Clover (Trifolium pratense) and Zigzag Clover (T. medium) - A Picture of Genomic Similarities and Differences.</title>
        <authorList>
            <person name="Dluhosova J."/>
            <person name="Istvanek J."/>
            <person name="Nedelnik J."/>
            <person name="Repkova J."/>
        </authorList>
    </citation>
    <scope>NUCLEOTIDE SEQUENCE [LARGE SCALE GENOMIC DNA]</scope>
    <source>
        <strain evidence="3">cv. 10/8</strain>
        <tissue evidence="2">Leaf</tissue>
    </source>
</reference>
<keyword evidence="3" id="KW-1185">Reference proteome</keyword>
<dbReference type="Pfam" id="PF17919">
    <property type="entry name" value="RT_RNaseH_2"/>
    <property type="match status" value="1"/>
</dbReference>